<name>A0A318ERI6_9FIRM</name>
<proteinExistence type="predicted"/>
<dbReference type="Proteomes" id="UP000247523">
    <property type="component" value="Unassembled WGS sequence"/>
</dbReference>
<dbReference type="RefSeq" id="WP_110291932.1">
    <property type="nucleotide sequence ID" value="NZ_QICS01000017.1"/>
</dbReference>
<comment type="caution">
    <text evidence="1">The sequence shown here is derived from an EMBL/GenBank/DDBJ whole genome shotgun (WGS) entry which is preliminary data.</text>
</comment>
<reference evidence="1 2" key="1">
    <citation type="submission" date="2018-05" db="EMBL/GenBank/DDBJ databases">
        <title>Genomic Encyclopedia of Type Strains, Phase IV (KMG-IV): sequencing the most valuable type-strain genomes for metagenomic binning, comparative biology and taxonomic classification.</title>
        <authorList>
            <person name="Goeker M."/>
        </authorList>
    </citation>
    <scope>NUCLEOTIDE SEQUENCE [LARGE SCALE GENOMIC DNA]</scope>
    <source>
        <strain evidence="1 2">DSM 28816</strain>
    </source>
</reference>
<accession>A0A318ERI6</accession>
<dbReference type="AlphaFoldDB" id="A0A318ERI6"/>
<evidence type="ECO:0008006" key="3">
    <source>
        <dbReference type="Google" id="ProtNLM"/>
    </source>
</evidence>
<dbReference type="EMBL" id="QICS01000017">
    <property type="protein sequence ID" value="PXV85421.1"/>
    <property type="molecule type" value="Genomic_DNA"/>
</dbReference>
<gene>
    <name evidence="1" type="ORF">C8E03_11757</name>
</gene>
<evidence type="ECO:0000313" key="1">
    <source>
        <dbReference type="EMBL" id="PXV85421.1"/>
    </source>
</evidence>
<organism evidence="1 2">
    <name type="scientific">Lachnotalea glycerini</name>
    <dbReference type="NCBI Taxonomy" id="1763509"/>
    <lineage>
        <taxon>Bacteria</taxon>
        <taxon>Bacillati</taxon>
        <taxon>Bacillota</taxon>
        <taxon>Clostridia</taxon>
        <taxon>Lachnospirales</taxon>
        <taxon>Lachnospiraceae</taxon>
        <taxon>Lachnotalea</taxon>
    </lineage>
</organism>
<sequence length="92" mass="9891">MNISCANYTLGTYELTVNLKVRMGPGTDYKAKAYSQLTTNGKAHATSGGVLKRGTKVTVSEIIRNGDDTWGKIPSGYIALNYGGKNYVNKAI</sequence>
<evidence type="ECO:0000313" key="2">
    <source>
        <dbReference type="Proteomes" id="UP000247523"/>
    </source>
</evidence>
<protein>
    <recommendedName>
        <fullName evidence="3">SH3b domain-containing protein</fullName>
    </recommendedName>
</protein>